<feature type="compositionally biased region" description="Basic residues" evidence="1">
    <location>
        <begin position="1"/>
        <end position="11"/>
    </location>
</feature>
<keyword evidence="3" id="KW-1185">Reference proteome</keyword>
<name>A0A6G1CYP1_9ORYZ</name>
<evidence type="ECO:0000313" key="3">
    <source>
        <dbReference type="Proteomes" id="UP000479710"/>
    </source>
</evidence>
<feature type="region of interest" description="Disordered" evidence="1">
    <location>
        <begin position="1"/>
        <end position="82"/>
    </location>
</feature>
<dbReference type="AlphaFoldDB" id="A0A6G1CYP1"/>
<comment type="caution">
    <text evidence="2">The sequence shown here is derived from an EMBL/GenBank/DDBJ whole genome shotgun (WGS) entry which is preliminary data.</text>
</comment>
<proteinExistence type="predicted"/>
<protein>
    <submittedName>
        <fullName evidence="2">Uncharacterized protein</fullName>
    </submittedName>
</protein>
<sequence>MAKGTGHRGRQRSGLSLPWIRQWWRRSPNPSQVTPSRVGPFLGDGSVGDGGDGTNRSQEGRSGAKRGAKLSSADRRRRGAER</sequence>
<gene>
    <name evidence="2" type="ORF">E2562_035860</name>
</gene>
<accession>A0A6G1CYP1</accession>
<dbReference type="EMBL" id="SPHZ02000008">
    <property type="protein sequence ID" value="KAF0904603.1"/>
    <property type="molecule type" value="Genomic_DNA"/>
</dbReference>
<organism evidence="2 3">
    <name type="scientific">Oryza meyeriana var. granulata</name>
    <dbReference type="NCBI Taxonomy" id="110450"/>
    <lineage>
        <taxon>Eukaryota</taxon>
        <taxon>Viridiplantae</taxon>
        <taxon>Streptophyta</taxon>
        <taxon>Embryophyta</taxon>
        <taxon>Tracheophyta</taxon>
        <taxon>Spermatophyta</taxon>
        <taxon>Magnoliopsida</taxon>
        <taxon>Liliopsida</taxon>
        <taxon>Poales</taxon>
        <taxon>Poaceae</taxon>
        <taxon>BOP clade</taxon>
        <taxon>Oryzoideae</taxon>
        <taxon>Oryzeae</taxon>
        <taxon>Oryzinae</taxon>
        <taxon>Oryza</taxon>
        <taxon>Oryza meyeriana</taxon>
    </lineage>
</organism>
<evidence type="ECO:0000313" key="2">
    <source>
        <dbReference type="EMBL" id="KAF0904603.1"/>
    </source>
</evidence>
<reference evidence="2 3" key="1">
    <citation type="submission" date="2019-11" db="EMBL/GenBank/DDBJ databases">
        <title>Whole genome sequence of Oryza granulata.</title>
        <authorList>
            <person name="Li W."/>
        </authorList>
    </citation>
    <scope>NUCLEOTIDE SEQUENCE [LARGE SCALE GENOMIC DNA]</scope>
    <source>
        <strain evidence="3">cv. Menghai</strain>
        <tissue evidence="2">Leaf</tissue>
    </source>
</reference>
<dbReference type="Proteomes" id="UP000479710">
    <property type="component" value="Unassembled WGS sequence"/>
</dbReference>
<evidence type="ECO:0000256" key="1">
    <source>
        <dbReference type="SAM" id="MobiDB-lite"/>
    </source>
</evidence>